<dbReference type="CDD" id="cd03789">
    <property type="entry name" value="GT9_LPS_heptosyltransferase"/>
    <property type="match status" value="1"/>
</dbReference>
<dbReference type="Proteomes" id="UP001203342">
    <property type="component" value="Unassembled WGS sequence"/>
</dbReference>
<dbReference type="SUPFAM" id="SSF53756">
    <property type="entry name" value="UDP-Glycosyltransferase/glycogen phosphorylase"/>
    <property type="match status" value="1"/>
</dbReference>
<evidence type="ECO:0000256" key="2">
    <source>
        <dbReference type="ARBA" id="ARBA00022679"/>
    </source>
</evidence>
<keyword evidence="2" id="KW-0808">Transferase</keyword>
<dbReference type="PANTHER" id="PTHR30160">
    <property type="entry name" value="TETRAACYLDISACCHARIDE 4'-KINASE-RELATED"/>
    <property type="match status" value="1"/>
</dbReference>
<evidence type="ECO:0000313" key="3">
    <source>
        <dbReference type="EMBL" id="MCL9769029.1"/>
    </source>
</evidence>
<dbReference type="InterPro" id="IPR051199">
    <property type="entry name" value="LPS_LOS_Heptosyltrfase"/>
</dbReference>
<keyword evidence="4" id="KW-1185">Reference proteome</keyword>
<name>A0ABT0TDR8_9FLAO</name>
<comment type="caution">
    <text evidence="3">The sequence shown here is derived from an EMBL/GenBank/DDBJ whole genome shotgun (WGS) entry which is preliminary data.</text>
</comment>
<accession>A0ABT0TDR8</accession>
<reference evidence="3 4" key="1">
    <citation type="submission" date="2022-05" db="EMBL/GenBank/DDBJ databases">
        <title>Flavobacterium sp., isolated from activated sludge.</title>
        <authorList>
            <person name="Ran Q."/>
        </authorList>
    </citation>
    <scope>NUCLEOTIDE SEQUENCE [LARGE SCALE GENOMIC DNA]</scope>
    <source>
        <strain evidence="3 4">HXWNR69</strain>
    </source>
</reference>
<keyword evidence="1" id="KW-0328">Glycosyltransferase</keyword>
<dbReference type="PANTHER" id="PTHR30160:SF7">
    <property type="entry name" value="ADP-HEPTOSE--LPS HEPTOSYLTRANSFERASE 2"/>
    <property type="match status" value="1"/>
</dbReference>
<protein>
    <submittedName>
        <fullName evidence="3">Glycosyltransferase family 9 protein</fullName>
    </submittedName>
</protein>
<proteinExistence type="predicted"/>
<dbReference type="EMBL" id="JAMLJN010000001">
    <property type="protein sequence ID" value="MCL9769029.1"/>
    <property type="molecule type" value="Genomic_DNA"/>
</dbReference>
<dbReference type="Gene3D" id="3.40.50.2000">
    <property type="entry name" value="Glycogen Phosphorylase B"/>
    <property type="match status" value="2"/>
</dbReference>
<dbReference type="InterPro" id="IPR002201">
    <property type="entry name" value="Glyco_trans_9"/>
</dbReference>
<organism evidence="3 4">
    <name type="scientific">Flavobacterium fragile</name>
    <dbReference type="NCBI Taxonomy" id="2949085"/>
    <lineage>
        <taxon>Bacteria</taxon>
        <taxon>Pseudomonadati</taxon>
        <taxon>Bacteroidota</taxon>
        <taxon>Flavobacteriia</taxon>
        <taxon>Flavobacteriales</taxon>
        <taxon>Flavobacteriaceae</taxon>
        <taxon>Flavobacterium</taxon>
    </lineage>
</organism>
<dbReference type="Pfam" id="PF01075">
    <property type="entry name" value="Glyco_transf_9"/>
    <property type="match status" value="1"/>
</dbReference>
<evidence type="ECO:0000256" key="1">
    <source>
        <dbReference type="ARBA" id="ARBA00022676"/>
    </source>
</evidence>
<sequence length="350" mass="39784">MSLLKKINVFRRKATKMLTSGIGKNNKINKPFDSNTKIKRILVSRPNHRLGNQLLVTPLLQELETLFPESKIDLFVKGGVSHEIFKNYSQVDQIISLPKKHFKELGSYLKAWFNLKRKKYDLAINVVKGSSSGRISVKVANATYKFYGEEFENTSPSKDDFNHIAKQPVYNLRAELDRMGFKTVRTEVPSLNLKLNEDEIAKGKLHLEKIYNNNLKTVSLFTYATGDKCYSKEWWDVFYKDLKNNLPEVNFVEILPVENISQLNFSIPSYYSKEIRDIAGVIANTSVFIGADSGMMHLATASGTPTLGLFSITNPVTYEPYGKMNRGINTNHVSNLEIIEMVKTILNSNL</sequence>
<evidence type="ECO:0000313" key="4">
    <source>
        <dbReference type="Proteomes" id="UP001203342"/>
    </source>
</evidence>
<gene>
    <name evidence="3" type="ORF">NAT47_01220</name>
</gene>
<dbReference type="RefSeq" id="WP_250579586.1">
    <property type="nucleotide sequence ID" value="NZ_JAMLJN010000001.1"/>
</dbReference>